<dbReference type="GO" id="GO:0017111">
    <property type="term" value="F:ribonucleoside triphosphate phosphatase activity"/>
    <property type="evidence" value="ECO:0007669"/>
    <property type="project" value="TreeGrafter"/>
</dbReference>
<organism evidence="4">
    <name type="scientific">Echinostoma caproni</name>
    <dbReference type="NCBI Taxonomy" id="27848"/>
    <lineage>
        <taxon>Eukaryota</taxon>
        <taxon>Metazoa</taxon>
        <taxon>Spiralia</taxon>
        <taxon>Lophotrochozoa</taxon>
        <taxon>Platyhelminthes</taxon>
        <taxon>Trematoda</taxon>
        <taxon>Digenea</taxon>
        <taxon>Plagiorchiida</taxon>
        <taxon>Echinostomata</taxon>
        <taxon>Echinostomatoidea</taxon>
        <taxon>Echinostomatidae</taxon>
        <taxon>Echinostoma</taxon>
    </lineage>
</organism>
<evidence type="ECO:0000256" key="2">
    <source>
        <dbReference type="ARBA" id="ARBA00022801"/>
    </source>
</evidence>
<comment type="similarity">
    <text evidence="1">Belongs to the GDA1/CD39 NTPase family.</text>
</comment>
<reference evidence="4" key="1">
    <citation type="submission" date="2016-06" db="UniProtKB">
        <authorList>
            <consortium name="WormBaseParasite"/>
        </authorList>
    </citation>
    <scope>IDENTIFICATION</scope>
</reference>
<name>A0A183B750_9TREM</name>
<dbReference type="InterPro" id="IPR000407">
    <property type="entry name" value="GDA1_CD39_NTPase"/>
</dbReference>
<proteinExistence type="inferred from homology"/>
<dbReference type="AlphaFoldDB" id="A0A183B750"/>
<dbReference type="PANTHER" id="PTHR11782:SF83">
    <property type="entry name" value="GUANOSINE-DIPHOSPHATASE"/>
    <property type="match status" value="1"/>
</dbReference>
<keyword evidence="2" id="KW-0378">Hydrolase</keyword>
<dbReference type="GO" id="GO:0045134">
    <property type="term" value="F:UDP phosphatase activity"/>
    <property type="evidence" value="ECO:0007669"/>
    <property type="project" value="TreeGrafter"/>
</dbReference>
<dbReference type="PANTHER" id="PTHR11782">
    <property type="entry name" value="ADENOSINE/GUANOSINE DIPHOSPHATASE"/>
    <property type="match status" value="1"/>
</dbReference>
<evidence type="ECO:0000313" key="4">
    <source>
        <dbReference type="WBParaSite" id="ECPE_0001507501-mRNA-1"/>
    </source>
</evidence>
<feature type="active site" description="Proton acceptor" evidence="3">
    <location>
        <position position="74"/>
    </location>
</feature>
<dbReference type="Gene3D" id="3.30.420.40">
    <property type="match status" value="1"/>
</dbReference>
<dbReference type="GO" id="GO:0004382">
    <property type="term" value="F:GDP phosphatase activity"/>
    <property type="evidence" value="ECO:0007669"/>
    <property type="project" value="TreeGrafter"/>
</dbReference>
<protein>
    <submittedName>
        <fullName evidence="4">TLDc domain-containing protein</fullName>
    </submittedName>
</protein>
<evidence type="ECO:0000256" key="1">
    <source>
        <dbReference type="ARBA" id="ARBA00009283"/>
    </source>
</evidence>
<dbReference type="WBParaSite" id="ECPE_0001507501-mRNA-1">
    <property type="protein sequence ID" value="ECPE_0001507501-mRNA-1"/>
    <property type="gene ID" value="ECPE_0001507501"/>
</dbReference>
<dbReference type="GO" id="GO:0005886">
    <property type="term" value="C:plasma membrane"/>
    <property type="evidence" value="ECO:0007669"/>
    <property type="project" value="TreeGrafter"/>
</dbReference>
<accession>A0A183B750</accession>
<dbReference type="Pfam" id="PF01150">
    <property type="entry name" value="GDA1_CD39"/>
    <property type="match status" value="1"/>
</dbReference>
<sequence length="120" mass="13281">LEEPLHRLLMDIPMTRWKDIPVYLAATAGMRLTLLQDPLSSLGLFDALRRGLSTSGLQVQTPNERIRLLSGSEEGLFGWVSVNSVLGLVTAKRNAYEILCSFKQAGSFLFLGFSAKLELI</sequence>
<dbReference type="GO" id="GO:0009134">
    <property type="term" value="P:nucleoside diphosphate catabolic process"/>
    <property type="evidence" value="ECO:0007669"/>
    <property type="project" value="TreeGrafter"/>
</dbReference>
<evidence type="ECO:0000256" key="3">
    <source>
        <dbReference type="PIRSR" id="PIRSR600407-1"/>
    </source>
</evidence>